<dbReference type="VEuPathDB" id="FungiDB:AMAG_16357"/>
<dbReference type="PANTHER" id="PTHR42663">
    <property type="entry name" value="HYDROLASE C777.06C-RELATED-RELATED"/>
    <property type="match status" value="1"/>
</dbReference>
<proteinExistence type="predicted"/>
<dbReference type="OMA" id="CGPDFRQ"/>
<accession>A0A0L0TAV2</accession>
<sequence length="375" mass="41387">MTSTANINDTPILAHCHLEDMTDRLVVKEILFLGTGTSGCIPNVRCIVNANSGCLVCPGAGRDPRSRDRRRNTSLLVRVARESVTEPDHYKNILIDAGKSFYEATLQWFPEYGIKRIDAVVLTHPHADAILGIDDLRAWTQYPDLKLTGVPVYLSVDTMATVAQVFPYCVETSRATGGGLVPSLSFHQFDDNTDAFVVCGMPFVPLKVEHGSHRNGDPFYCYGFRFDDIVYVSDCSKIPPATAAKMHHSKLMVMDGLRPKPYASHFSIGQALTAMVDFQAPVGLITGFSHTLKHTEIVDVAERYWNTGHLVFPGDVLERTASYKSLSELVHHNAAADDARAQWEAKRGKVKKLMPAYDGLRVVVYPTADPAVIVP</sequence>
<dbReference type="OrthoDB" id="341300at2759"/>
<protein>
    <recommendedName>
        <fullName evidence="1">Metallo-beta-lactamase domain-containing protein</fullName>
    </recommendedName>
</protein>
<dbReference type="AlphaFoldDB" id="A0A0L0TAV2"/>
<gene>
    <name evidence="2" type="ORF">AMAG_16357</name>
</gene>
<dbReference type="SUPFAM" id="SSF56281">
    <property type="entry name" value="Metallo-hydrolase/oxidoreductase"/>
    <property type="match status" value="1"/>
</dbReference>
<dbReference type="Proteomes" id="UP000054350">
    <property type="component" value="Unassembled WGS sequence"/>
</dbReference>
<dbReference type="InterPro" id="IPR036866">
    <property type="entry name" value="RibonucZ/Hydroxyglut_hydro"/>
</dbReference>
<dbReference type="InterPro" id="IPR001279">
    <property type="entry name" value="Metallo-B-lactamas"/>
</dbReference>
<dbReference type="Gene3D" id="3.60.15.10">
    <property type="entry name" value="Ribonuclease Z/Hydroxyacylglutathione hydrolase-like"/>
    <property type="match status" value="1"/>
</dbReference>
<feature type="domain" description="Metallo-beta-lactamase" evidence="1">
    <location>
        <begin position="92"/>
        <end position="282"/>
    </location>
</feature>
<organism evidence="2 3">
    <name type="scientific">Allomyces macrogynus (strain ATCC 38327)</name>
    <name type="common">Allomyces javanicus var. macrogynus</name>
    <dbReference type="NCBI Taxonomy" id="578462"/>
    <lineage>
        <taxon>Eukaryota</taxon>
        <taxon>Fungi</taxon>
        <taxon>Fungi incertae sedis</taxon>
        <taxon>Blastocladiomycota</taxon>
        <taxon>Blastocladiomycetes</taxon>
        <taxon>Blastocladiales</taxon>
        <taxon>Blastocladiaceae</taxon>
        <taxon>Allomyces</taxon>
    </lineage>
</organism>
<name>A0A0L0TAV2_ALLM3</name>
<dbReference type="eggNOG" id="ENOG502QWBK">
    <property type="taxonomic scope" value="Eukaryota"/>
</dbReference>
<evidence type="ECO:0000313" key="3">
    <source>
        <dbReference type="Proteomes" id="UP000054350"/>
    </source>
</evidence>
<dbReference type="CDD" id="cd16279">
    <property type="entry name" value="metallo-hydrolase-like_MBL-fold"/>
    <property type="match status" value="1"/>
</dbReference>
<evidence type="ECO:0000313" key="2">
    <source>
        <dbReference type="EMBL" id="KNE71933.1"/>
    </source>
</evidence>
<evidence type="ECO:0000259" key="1">
    <source>
        <dbReference type="Pfam" id="PF12706"/>
    </source>
</evidence>
<reference evidence="3" key="2">
    <citation type="submission" date="2009-11" db="EMBL/GenBank/DDBJ databases">
        <title>The Genome Sequence of Allomyces macrogynus strain ATCC 38327.</title>
        <authorList>
            <consortium name="The Broad Institute Genome Sequencing Platform"/>
            <person name="Russ C."/>
            <person name="Cuomo C."/>
            <person name="Shea T."/>
            <person name="Young S.K."/>
            <person name="Zeng Q."/>
            <person name="Koehrsen M."/>
            <person name="Haas B."/>
            <person name="Borodovsky M."/>
            <person name="Guigo R."/>
            <person name="Alvarado L."/>
            <person name="Berlin A."/>
            <person name="Borenstein D."/>
            <person name="Chen Z."/>
            <person name="Engels R."/>
            <person name="Freedman E."/>
            <person name="Gellesch M."/>
            <person name="Goldberg J."/>
            <person name="Griggs A."/>
            <person name="Gujja S."/>
            <person name="Heiman D."/>
            <person name="Hepburn T."/>
            <person name="Howarth C."/>
            <person name="Jen D."/>
            <person name="Larson L."/>
            <person name="Lewis B."/>
            <person name="Mehta T."/>
            <person name="Park D."/>
            <person name="Pearson M."/>
            <person name="Roberts A."/>
            <person name="Saif S."/>
            <person name="Shenoy N."/>
            <person name="Sisk P."/>
            <person name="Stolte C."/>
            <person name="Sykes S."/>
            <person name="Walk T."/>
            <person name="White J."/>
            <person name="Yandava C."/>
            <person name="Burger G."/>
            <person name="Gray M.W."/>
            <person name="Holland P.W.H."/>
            <person name="King N."/>
            <person name="Lang F.B.F."/>
            <person name="Roger A.J."/>
            <person name="Ruiz-Trillo I."/>
            <person name="Lander E."/>
            <person name="Nusbaum C."/>
        </authorList>
    </citation>
    <scope>NUCLEOTIDE SEQUENCE [LARGE SCALE GENOMIC DNA]</scope>
    <source>
        <strain evidence="3">ATCC 38327</strain>
    </source>
</reference>
<reference evidence="2 3" key="1">
    <citation type="submission" date="2009-11" db="EMBL/GenBank/DDBJ databases">
        <title>Annotation of Allomyces macrogynus ATCC 38327.</title>
        <authorList>
            <consortium name="The Broad Institute Genome Sequencing Platform"/>
            <person name="Russ C."/>
            <person name="Cuomo C."/>
            <person name="Burger G."/>
            <person name="Gray M.W."/>
            <person name="Holland P.W.H."/>
            <person name="King N."/>
            <person name="Lang F.B.F."/>
            <person name="Roger A.J."/>
            <person name="Ruiz-Trillo I."/>
            <person name="Young S.K."/>
            <person name="Zeng Q."/>
            <person name="Gargeya S."/>
            <person name="Fitzgerald M."/>
            <person name="Haas B."/>
            <person name="Abouelleil A."/>
            <person name="Alvarado L."/>
            <person name="Arachchi H.M."/>
            <person name="Berlin A."/>
            <person name="Chapman S.B."/>
            <person name="Gearin G."/>
            <person name="Goldberg J."/>
            <person name="Griggs A."/>
            <person name="Gujja S."/>
            <person name="Hansen M."/>
            <person name="Heiman D."/>
            <person name="Howarth C."/>
            <person name="Larimer J."/>
            <person name="Lui A."/>
            <person name="MacDonald P.J.P."/>
            <person name="McCowen C."/>
            <person name="Montmayeur A."/>
            <person name="Murphy C."/>
            <person name="Neiman D."/>
            <person name="Pearson M."/>
            <person name="Priest M."/>
            <person name="Roberts A."/>
            <person name="Saif S."/>
            <person name="Shea T."/>
            <person name="Sisk P."/>
            <person name="Stolte C."/>
            <person name="Sykes S."/>
            <person name="Wortman J."/>
            <person name="Nusbaum C."/>
            <person name="Birren B."/>
        </authorList>
    </citation>
    <scope>NUCLEOTIDE SEQUENCE [LARGE SCALE GENOMIC DNA]</scope>
    <source>
        <strain evidence="2 3">ATCC 38327</strain>
    </source>
</reference>
<dbReference type="Pfam" id="PF12706">
    <property type="entry name" value="Lactamase_B_2"/>
    <property type="match status" value="1"/>
</dbReference>
<keyword evidence="3" id="KW-1185">Reference proteome</keyword>
<dbReference type="STRING" id="578462.A0A0L0TAV2"/>
<dbReference type="PANTHER" id="PTHR42663:SF6">
    <property type="entry name" value="HYDROLASE C777.06C-RELATED"/>
    <property type="match status" value="1"/>
</dbReference>
<dbReference type="EMBL" id="GG745375">
    <property type="protein sequence ID" value="KNE71933.1"/>
    <property type="molecule type" value="Genomic_DNA"/>
</dbReference>